<gene>
    <name evidence="1" type="ORF">CDEST_00525</name>
</gene>
<dbReference type="Proteomes" id="UP001322277">
    <property type="component" value="Chromosome 1"/>
</dbReference>
<proteinExistence type="predicted"/>
<accession>A0AAX4HX96</accession>
<dbReference type="EMBL" id="CP137305">
    <property type="protein sequence ID" value="WQF75511.1"/>
    <property type="molecule type" value="Genomic_DNA"/>
</dbReference>
<evidence type="ECO:0000313" key="2">
    <source>
        <dbReference type="Proteomes" id="UP001322277"/>
    </source>
</evidence>
<dbReference type="KEGG" id="cdet:87937028"/>
<protein>
    <submittedName>
        <fullName evidence="1">Uncharacterized protein</fullName>
    </submittedName>
</protein>
<dbReference type="GeneID" id="87937028"/>
<name>A0AAX4HX96_9PEZI</name>
<organism evidence="1 2">
    <name type="scientific">Colletotrichum destructivum</name>
    <dbReference type="NCBI Taxonomy" id="34406"/>
    <lineage>
        <taxon>Eukaryota</taxon>
        <taxon>Fungi</taxon>
        <taxon>Dikarya</taxon>
        <taxon>Ascomycota</taxon>
        <taxon>Pezizomycotina</taxon>
        <taxon>Sordariomycetes</taxon>
        <taxon>Hypocreomycetidae</taxon>
        <taxon>Glomerellales</taxon>
        <taxon>Glomerellaceae</taxon>
        <taxon>Colletotrichum</taxon>
        <taxon>Colletotrichum destructivum species complex</taxon>
    </lineage>
</organism>
<dbReference type="AlphaFoldDB" id="A0AAX4HX96"/>
<reference evidence="2" key="1">
    <citation type="journal article" date="2023" name="bioRxiv">
        <title>Complete genome of the Medicago anthracnose fungus, Colletotrichum destructivum, reveals a mini-chromosome-like region within a core chromosome.</title>
        <authorList>
            <person name="Lapalu N."/>
            <person name="Simon A."/>
            <person name="Lu A."/>
            <person name="Plaumann P.-L."/>
            <person name="Amselem J."/>
            <person name="Pigne S."/>
            <person name="Auger A."/>
            <person name="Koch C."/>
            <person name="Dallery J.-F."/>
            <person name="O'Connell R.J."/>
        </authorList>
    </citation>
    <scope>NUCLEOTIDE SEQUENCE [LARGE SCALE GENOMIC DNA]</scope>
    <source>
        <strain evidence="2">CBS 520.97</strain>
    </source>
</reference>
<dbReference type="RefSeq" id="XP_062772735.1">
    <property type="nucleotide sequence ID" value="XM_062916684.1"/>
</dbReference>
<keyword evidence="2" id="KW-1185">Reference proteome</keyword>
<sequence length="75" mass="8375">MCRDWAAQVVGGTHVHVRICTMQHESARHPSLESTLYIVETPSTILIHDRQCPCANLNQRRKHASPSGLQNVISS</sequence>
<evidence type="ECO:0000313" key="1">
    <source>
        <dbReference type="EMBL" id="WQF75511.1"/>
    </source>
</evidence>